<proteinExistence type="predicted"/>
<reference evidence="3" key="1">
    <citation type="journal article" date="2014" name="Cell">
        <title>The Architecture of a Scrambled Genome Reveals Massive Levels of Genomic Rearrangement during Development.</title>
        <authorList>
            <person name="Chen X."/>
            <person name="Bracht J.R."/>
            <person name="Goldman A.D."/>
            <person name="Dolzhenko E."/>
            <person name="Clay D.M."/>
            <person name="Swart E.C."/>
            <person name="Perlman D.H."/>
            <person name="Doak T.G."/>
            <person name="Stuart A."/>
            <person name="Amemiya C.T."/>
            <person name="Sebra R.P."/>
            <person name="Landweber L.F."/>
        </authorList>
    </citation>
    <scope>NUCLEOTIDE SEQUENCE [LARGE SCALE GENOMIC DNA]</scope>
    <source>
        <strain evidence="3">JRB310</strain>
    </source>
</reference>
<organism evidence="2 3">
    <name type="scientific">Oxytricha trifallax</name>
    <dbReference type="NCBI Taxonomy" id="1172189"/>
    <lineage>
        <taxon>Eukaryota</taxon>
        <taxon>Sar</taxon>
        <taxon>Alveolata</taxon>
        <taxon>Ciliophora</taxon>
        <taxon>Intramacronucleata</taxon>
        <taxon>Spirotrichea</taxon>
        <taxon>Stichotrichia</taxon>
        <taxon>Sporadotrichida</taxon>
        <taxon>Oxytrichidae</taxon>
        <taxon>Oxytrichinae</taxon>
        <taxon>Oxytricha</taxon>
    </lineage>
</organism>
<feature type="compositionally biased region" description="Basic residues" evidence="1">
    <location>
        <begin position="1"/>
        <end position="12"/>
    </location>
</feature>
<accession>A0A073HYU1</accession>
<evidence type="ECO:0000256" key="1">
    <source>
        <dbReference type="SAM" id="MobiDB-lite"/>
    </source>
</evidence>
<evidence type="ECO:0000313" key="3">
    <source>
        <dbReference type="Proteomes" id="UP000053232"/>
    </source>
</evidence>
<dbReference type="AlphaFoldDB" id="A0A073HYU1"/>
<evidence type="ECO:0000313" key="2">
    <source>
        <dbReference type="EMBL" id="KEJ82396.1"/>
    </source>
</evidence>
<feature type="compositionally biased region" description="Basic residues" evidence="1">
    <location>
        <begin position="47"/>
        <end position="58"/>
    </location>
</feature>
<gene>
    <name evidence="2" type="ORF">OXYTRIMIC_113</name>
</gene>
<sequence>MKQVKKRTKKAAQKQNYVTPNSQQYPASVAPDKNQTAIMTRNQLKTLGKRGRGRGRRR</sequence>
<feature type="region of interest" description="Disordered" evidence="1">
    <location>
        <begin position="1"/>
        <end position="58"/>
    </location>
</feature>
<protein>
    <submittedName>
        <fullName evidence="2">Uncharacterized protein</fullName>
    </submittedName>
</protein>
<comment type="caution">
    <text evidence="2">The sequence shown here is derived from an EMBL/GenBank/DDBJ whole genome shotgun (WGS) entry which is preliminary data.</text>
</comment>
<feature type="compositionally biased region" description="Polar residues" evidence="1">
    <location>
        <begin position="13"/>
        <end position="26"/>
    </location>
</feature>
<dbReference type="EMBL" id="ARYC01023055">
    <property type="protein sequence ID" value="KEJ82396.1"/>
    <property type="molecule type" value="Genomic_DNA"/>
</dbReference>
<keyword evidence="3" id="KW-1185">Reference proteome</keyword>
<dbReference type="Proteomes" id="UP000053232">
    <property type="component" value="Unassembled WGS sequence"/>
</dbReference>
<name>A0A073HYU1_9SPIT</name>
<feature type="compositionally biased region" description="Polar residues" evidence="1">
    <location>
        <begin position="33"/>
        <end position="45"/>
    </location>
</feature>